<dbReference type="InterPro" id="IPR027417">
    <property type="entry name" value="P-loop_NTPase"/>
</dbReference>
<organism evidence="1 2">
    <name type="scientific">Dreissena polymorpha</name>
    <name type="common">Zebra mussel</name>
    <name type="synonym">Mytilus polymorpha</name>
    <dbReference type="NCBI Taxonomy" id="45954"/>
    <lineage>
        <taxon>Eukaryota</taxon>
        <taxon>Metazoa</taxon>
        <taxon>Spiralia</taxon>
        <taxon>Lophotrochozoa</taxon>
        <taxon>Mollusca</taxon>
        <taxon>Bivalvia</taxon>
        <taxon>Autobranchia</taxon>
        <taxon>Heteroconchia</taxon>
        <taxon>Euheterodonta</taxon>
        <taxon>Imparidentia</taxon>
        <taxon>Neoheterodontei</taxon>
        <taxon>Myida</taxon>
        <taxon>Dreissenoidea</taxon>
        <taxon>Dreissenidae</taxon>
        <taxon>Dreissena</taxon>
    </lineage>
</organism>
<dbReference type="PANTHER" id="PTHR46312">
    <property type="entry name" value="NACHT DOMAIN-CONTAINING PROTEIN"/>
    <property type="match status" value="1"/>
</dbReference>
<dbReference type="Proteomes" id="UP000828390">
    <property type="component" value="Unassembled WGS sequence"/>
</dbReference>
<proteinExistence type="predicted"/>
<gene>
    <name evidence="1" type="ORF">DPMN_149849</name>
</gene>
<comment type="caution">
    <text evidence="1">The sequence shown here is derived from an EMBL/GenBank/DDBJ whole genome shotgun (WGS) entry which is preliminary data.</text>
</comment>
<dbReference type="Gene3D" id="3.40.50.300">
    <property type="entry name" value="P-loop containing nucleotide triphosphate hydrolases"/>
    <property type="match status" value="1"/>
</dbReference>
<dbReference type="EMBL" id="JAIWYP010000007">
    <property type="protein sequence ID" value="KAH3796280.1"/>
    <property type="molecule type" value="Genomic_DNA"/>
</dbReference>
<reference evidence="1" key="1">
    <citation type="journal article" date="2019" name="bioRxiv">
        <title>The Genome of the Zebra Mussel, Dreissena polymorpha: A Resource for Invasive Species Research.</title>
        <authorList>
            <person name="McCartney M.A."/>
            <person name="Auch B."/>
            <person name="Kono T."/>
            <person name="Mallez S."/>
            <person name="Zhang Y."/>
            <person name="Obille A."/>
            <person name="Becker A."/>
            <person name="Abrahante J.E."/>
            <person name="Garbe J."/>
            <person name="Badalamenti J.P."/>
            <person name="Herman A."/>
            <person name="Mangelson H."/>
            <person name="Liachko I."/>
            <person name="Sullivan S."/>
            <person name="Sone E.D."/>
            <person name="Koren S."/>
            <person name="Silverstein K.A.T."/>
            <person name="Beckman K.B."/>
            <person name="Gohl D.M."/>
        </authorList>
    </citation>
    <scope>NUCLEOTIDE SEQUENCE</scope>
    <source>
        <strain evidence="1">Duluth1</strain>
        <tissue evidence="1">Whole animal</tissue>
    </source>
</reference>
<protein>
    <recommendedName>
        <fullName evidence="3">NACHT domain-containing protein</fullName>
    </recommendedName>
</protein>
<evidence type="ECO:0000313" key="1">
    <source>
        <dbReference type="EMBL" id="KAH3796280.1"/>
    </source>
</evidence>
<sequence length="2208" mass="249921">MGKTTFLTKLALDWCDAVSEHNHDYKATFSDVDTLKEFQFLFQISLRDAKDQREVIEMIKTQIIDMIYTGNKREETVKLLPYILEREKCIVTMDGLNEWVDRLNKCVLPLLPQFYTKCVSVITSRPWKMADERIKDSEINCLIEIEGIIDSEDLAKKLINSLQTSDVKIHADFIKYVNERQLMNLLTSPWLQTLLVNLWMNEMTFSGSLCEINCILIDILFKNADAKRGYFQRGNYFRCLSNTRFIQRQIDIFDALANAAFNFTFSSRKSLVFTEWELLNFLSEDQLEFCLYAGVLTKRYSFNVADQDAQFSFIHETVQEFMAAFHIANSKQDLIKQFRTGAKHNVFEMSQTIIYLCGLDCKIANKLIYCLVDDECLKHTSDGLSMYIKTFYNQHNLLTFQDDIRTHKTVLKSKHIQMNDIKRCFALAVLFQRMIIDGCIEAKASGEKKICLKCRDFTFNQNLIESDSNALKLLLLYNSSNVRSLILESNFLPISEILTVIHQSKHCLTRVKMTMTAEISKALHHTSIQELNCIGNFDVSSCSWVLSSLSQLTYLRIENTRFVHDIALPETIQHIDFSKCECSSEWLCRFLITLSALDHPVVYELGGVVFQSREGTRGDESPTLLSDLRSQIRSNELSNIDISVKNGSKELFELLRDTSIGILTLETANCASLASEILHTLNRLTELYLSGTYTGRCDLKLPASLECVRLQEGGCSYEWLCSLLITLSLLDQPVKCELSNVVLQSSEEICGDEAHTHISDLRSEILSYDLSNIEITVENGSKELFELLRDTSIGILDLTTDKCASLASEILHTLNKLTKLYLWATYTGRCDLRLPESLQCISLQEGECSSEWLCNLLISLSSLDHLVVCELLNVVWQSSEEIRGDEAHTHISDLRSEILSYDLSNIQITVKNGCKELFELLRDKSIGILDLQTADCASLASEILHTLNRLTKLYLRGTYTGRCDLKLPASLQCISLQTGGCSSEWLCSLLITLSSLDHPVNCELWDVVLKSSEEIRGDEAHTHASDLRSEILLQDLSNITIFVKNGSKELFELLRDTSIGILSLKTANCTSLASEILHTLNKLTKLYLRGTYTGRCDLRLPASLQCISLQEGECSSEWLCSLLITLSSLDNPVECELWDFVLQSSEEIRGDEAHTHVSDLRSQILSHDLSNINLFVKKGSKELFELLRDTSIGILDLRTADCASLASEILHTLNKLTKLYLGGTYTGRCDLRLPASLQCISLQEGECSSEWLCSLLITLSSLDHPVNCELWDVVLQLSEEIRGDEAHTHISDLRSEILLQDLSNITIFVKNGSKELFELLRDTSIGILSLKTANCTSLASEILHTLNKLTKLYLRGTYTGRCDLKLPASLQCISLVEGGCSYECLCSLLITLSSLDHPVECELEDVVLQSSEEMCGDEAQTHVSDLRSEILSYDLSNIEITVENGSKELFELLRDTSIGILSLKTANCTSLASEILHTLNKLTKLYLWGTYTGRCDLKLPASLQCISLQTGGCSSEWLCSLLITLSSLDHPVECELWDFVLKSSEEIRGDEAHTHISDLRSEILSYDLSNIEITVENGSKELFELLRDKSIGILDLQTADCASLASEILHTLNRLTKLYLRGTYTGRCDLKLPASLQCISLVEGGCSYEWLCSLLITLSSLDHPVECELEDVVLQSSEEMCGDEAQTHISDLRSEILSYDLSNIQITVENGSKELFELLRDKSIGILDLQTADCASLASEILHTLNRLTKLYLRGTYTGRCYVKLPASLQCISLQTGGCSSEWLCSLLITLSSLDHPVECELWDFVLQSSEEIRGDEAHTHVSELRSEILSHDLSNIKISSYETCSKDDVTQREYLTNDETDVIDRSSAYVSDLQSEMLSCDMSNIELRVLTFHKERFEMLRGTSIRSVQLQAFDDVSLTYVTQNTLPAFKEIRLQGTYLNDFNHTLPQTLQLMILQEGSCSSDWLHSLLIQLSTLGHTVRVFLNEYVVLQSRESSEKDSQTLMRGADLSTVKFEVIKDGPGLYETLPTMHITSLNMTQIEHADLLSQTLPLLTHLKQLRICLNKYYMEMKLPECIKYVFIIYKTLSPLSLQHFVQNLCTTKHSVQCKLLFRVEENEDEYTRIKQDFCELKSVNVQQFEVVNKNGTVHRAAAFTLFATADDDDDDDDKHLLRRKGEYVDSKPWIHYCKIRLKILYTDTCGDSYETRAF</sequence>
<reference evidence="1" key="2">
    <citation type="submission" date="2020-11" db="EMBL/GenBank/DDBJ databases">
        <authorList>
            <person name="McCartney M.A."/>
            <person name="Auch B."/>
            <person name="Kono T."/>
            <person name="Mallez S."/>
            <person name="Becker A."/>
            <person name="Gohl D.M."/>
            <person name="Silverstein K.A.T."/>
            <person name="Koren S."/>
            <person name="Bechman K.B."/>
            <person name="Herman A."/>
            <person name="Abrahante J.E."/>
            <person name="Garbe J."/>
        </authorList>
    </citation>
    <scope>NUCLEOTIDE SEQUENCE</scope>
    <source>
        <strain evidence="1">Duluth1</strain>
        <tissue evidence="1">Whole animal</tissue>
    </source>
</reference>
<keyword evidence="2" id="KW-1185">Reference proteome</keyword>
<evidence type="ECO:0000313" key="2">
    <source>
        <dbReference type="Proteomes" id="UP000828390"/>
    </source>
</evidence>
<name>A0A9D4J2T2_DREPO</name>
<dbReference type="PANTHER" id="PTHR46312:SF2">
    <property type="entry name" value="NUCLEOTIDE-BINDING OLIGOMERIZATION DOMAIN-CONTAINING PROTEIN 2-LIKE"/>
    <property type="match status" value="1"/>
</dbReference>
<accession>A0A9D4J2T2</accession>
<evidence type="ECO:0008006" key="3">
    <source>
        <dbReference type="Google" id="ProtNLM"/>
    </source>
</evidence>